<dbReference type="GO" id="GO:0006313">
    <property type="term" value="P:DNA transposition"/>
    <property type="evidence" value="ECO:0007669"/>
    <property type="project" value="InterPro"/>
</dbReference>
<dbReference type="GO" id="GO:0003677">
    <property type="term" value="F:DNA binding"/>
    <property type="evidence" value="ECO:0007669"/>
    <property type="project" value="InterPro"/>
</dbReference>
<dbReference type="InterPro" id="IPR051839">
    <property type="entry name" value="RD_transcriptional_regulator"/>
</dbReference>
<sequence length="101" mass="11888">MGKRRTRKSYDKEFKLMIVNLVQSGRPAKTVAEENNLDDHMIRRWVREYDKYERNSFQGNGNVVQTPEEARIAELEKELQKVKTERDILKKAIGIFSKSDS</sequence>
<dbReference type="RefSeq" id="WP_169659179.1">
    <property type="nucleotide sequence ID" value="NZ_JABANE010000080.1"/>
</dbReference>
<proteinExistence type="predicted"/>
<reference evidence="1 2" key="1">
    <citation type="submission" date="2020-04" db="EMBL/GenBank/DDBJ databases">
        <title>Flammeovirga sp. SR4, a novel species isolated from seawater.</title>
        <authorList>
            <person name="Wang X."/>
        </authorList>
    </citation>
    <scope>NUCLEOTIDE SEQUENCE [LARGE SCALE GENOMIC DNA]</scope>
    <source>
        <strain evidence="1 2">ATCC 23126</strain>
    </source>
</reference>
<evidence type="ECO:0000313" key="2">
    <source>
        <dbReference type="Proteomes" id="UP000576082"/>
    </source>
</evidence>
<dbReference type="GO" id="GO:0004803">
    <property type="term" value="F:transposase activity"/>
    <property type="evidence" value="ECO:0007669"/>
    <property type="project" value="InterPro"/>
</dbReference>
<organism evidence="1 2">
    <name type="scientific">Flammeovirga aprica JL-4</name>
    <dbReference type="NCBI Taxonomy" id="694437"/>
    <lineage>
        <taxon>Bacteria</taxon>
        <taxon>Pseudomonadati</taxon>
        <taxon>Bacteroidota</taxon>
        <taxon>Cytophagia</taxon>
        <taxon>Cytophagales</taxon>
        <taxon>Flammeovirgaceae</taxon>
        <taxon>Flammeovirga</taxon>
    </lineage>
</organism>
<dbReference type="PANTHER" id="PTHR33215">
    <property type="entry name" value="PROTEIN DISTAL ANTENNA"/>
    <property type="match status" value="1"/>
</dbReference>
<dbReference type="Pfam" id="PF01527">
    <property type="entry name" value="HTH_Tnp_1"/>
    <property type="match status" value="1"/>
</dbReference>
<keyword evidence="2" id="KW-1185">Reference proteome</keyword>
<dbReference type="EMBL" id="JABANE010000080">
    <property type="protein sequence ID" value="NME70954.1"/>
    <property type="molecule type" value="Genomic_DNA"/>
</dbReference>
<comment type="caution">
    <text evidence="1">The sequence shown here is derived from an EMBL/GenBank/DDBJ whole genome shotgun (WGS) entry which is preliminary data.</text>
</comment>
<accession>A0A7X9RYD6</accession>
<name>A0A7X9RYD6_9BACT</name>
<gene>
    <name evidence="1" type="ORF">HHU12_23465</name>
</gene>
<dbReference type="Proteomes" id="UP000576082">
    <property type="component" value="Unassembled WGS sequence"/>
</dbReference>
<dbReference type="PANTHER" id="PTHR33215:SF13">
    <property type="entry name" value="PROTEIN DISTAL ANTENNA"/>
    <property type="match status" value="1"/>
</dbReference>
<dbReference type="SUPFAM" id="SSF46689">
    <property type="entry name" value="Homeodomain-like"/>
    <property type="match status" value="1"/>
</dbReference>
<protein>
    <submittedName>
        <fullName evidence="1">Transposase</fullName>
    </submittedName>
</protein>
<dbReference type="InterPro" id="IPR002514">
    <property type="entry name" value="Transposase_8"/>
</dbReference>
<dbReference type="Gene3D" id="1.10.10.60">
    <property type="entry name" value="Homeodomain-like"/>
    <property type="match status" value="1"/>
</dbReference>
<dbReference type="AlphaFoldDB" id="A0A7X9RYD6"/>
<evidence type="ECO:0000313" key="1">
    <source>
        <dbReference type="EMBL" id="NME70954.1"/>
    </source>
</evidence>
<dbReference type="InterPro" id="IPR009057">
    <property type="entry name" value="Homeodomain-like_sf"/>
</dbReference>